<name>A0A397SX16_9GLOM</name>
<accession>A0A397SX16</accession>
<dbReference type="AlphaFoldDB" id="A0A397SX16"/>
<feature type="region of interest" description="Disordered" evidence="1">
    <location>
        <begin position="1"/>
        <end position="24"/>
    </location>
</feature>
<protein>
    <submittedName>
        <fullName evidence="2">Uncharacterized protein</fullName>
    </submittedName>
</protein>
<comment type="caution">
    <text evidence="2">The sequence shown here is derived from an EMBL/GenBank/DDBJ whole genome shotgun (WGS) entry which is preliminary data.</text>
</comment>
<keyword evidence="3" id="KW-1185">Reference proteome</keyword>
<proteinExistence type="predicted"/>
<reference evidence="2 3" key="1">
    <citation type="submission" date="2018-06" db="EMBL/GenBank/DDBJ databases">
        <title>Comparative genomics reveals the genomic features of Rhizophagus irregularis, R. cerebriforme, R. diaphanum and Gigaspora rosea, and their symbiotic lifestyle signature.</title>
        <authorList>
            <person name="Morin E."/>
            <person name="San Clemente H."/>
            <person name="Chen E.C.H."/>
            <person name="De La Providencia I."/>
            <person name="Hainaut M."/>
            <person name="Kuo A."/>
            <person name="Kohler A."/>
            <person name="Murat C."/>
            <person name="Tang N."/>
            <person name="Roy S."/>
            <person name="Loubradou J."/>
            <person name="Henrissat B."/>
            <person name="Grigoriev I.V."/>
            <person name="Corradi N."/>
            <person name="Roux C."/>
            <person name="Martin F.M."/>
        </authorList>
    </citation>
    <scope>NUCLEOTIDE SEQUENCE [LARGE SCALE GENOMIC DNA]</scope>
    <source>
        <strain evidence="2 3">DAOM 227022</strain>
    </source>
</reference>
<evidence type="ECO:0000256" key="1">
    <source>
        <dbReference type="SAM" id="MobiDB-lite"/>
    </source>
</evidence>
<dbReference type="Proteomes" id="UP000265703">
    <property type="component" value="Unassembled WGS sequence"/>
</dbReference>
<feature type="compositionally biased region" description="Polar residues" evidence="1">
    <location>
        <begin position="1"/>
        <end position="12"/>
    </location>
</feature>
<evidence type="ECO:0000313" key="2">
    <source>
        <dbReference type="EMBL" id="RIA89206.1"/>
    </source>
</evidence>
<dbReference type="EMBL" id="QKYT01000228">
    <property type="protein sequence ID" value="RIA89206.1"/>
    <property type="molecule type" value="Genomic_DNA"/>
</dbReference>
<sequence length="123" mass="14649">MNTKSNQSSDYDNNNIEIENENEVQDMSFDSIETEMSTMNLEDEDILELFEEHEIFEEFENSKSKTCTEFSNDTYKDLMILVTKHKLNNKTDNNIIYFFNKHSNLTVSHYHSYQKISKKDEHS</sequence>
<organism evidence="2 3">
    <name type="scientific">Glomus cerebriforme</name>
    <dbReference type="NCBI Taxonomy" id="658196"/>
    <lineage>
        <taxon>Eukaryota</taxon>
        <taxon>Fungi</taxon>
        <taxon>Fungi incertae sedis</taxon>
        <taxon>Mucoromycota</taxon>
        <taxon>Glomeromycotina</taxon>
        <taxon>Glomeromycetes</taxon>
        <taxon>Glomerales</taxon>
        <taxon>Glomeraceae</taxon>
        <taxon>Glomus</taxon>
    </lineage>
</organism>
<gene>
    <name evidence="2" type="ORF">C1645_825160</name>
</gene>
<dbReference type="OrthoDB" id="2448548at2759"/>
<evidence type="ECO:0000313" key="3">
    <source>
        <dbReference type="Proteomes" id="UP000265703"/>
    </source>
</evidence>